<dbReference type="STRING" id="74873.A0A084VAG3"/>
<comment type="similarity">
    <text evidence="1">Belongs to the arrestin family.</text>
</comment>
<reference evidence="2 4" key="1">
    <citation type="journal article" date="2014" name="BMC Genomics">
        <title>Genome sequence of Anopheles sinensis provides insight into genetics basis of mosquito competence for malaria parasites.</title>
        <authorList>
            <person name="Zhou D."/>
            <person name="Zhang D."/>
            <person name="Ding G."/>
            <person name="Shi L."/>
            <person name="Hou Q."/>
            <person name="Ye Y."/>
            <person name="Xu Y."/>
            <person name="Zhou H."/>
            <person name="Xiong C."/>
            <person name="Li S."/>
            <person name="Yu J."/>
            <person name="Hong S."/>
            <person name="Yu X."/>
            <person name="Zou P."/>
            <person name="Chen C."/>
            <person name="Chang X."/>
            <person name="Wang W."/>
            <person name="Lv Y."/>
            <person name="Sun Y."/>
            <person name="Ma L."/>
            <person name="Shen B."/>
            <person name="Zhu C."/>
        </authorList>
    </citation>
    <scope>NUCLEOTIDE SEQUENCE [LARGE SCALE GENOMIC DNA]</scope>
</reference>
<keyword evidence="4" id="KW-1185">Reference proteome</keyword>
<dbReference type="GO" id="GO:0007165">
    <property type="term" value="P:signal transduction"/>
    <property type="evidence" value="ECO:0007669"/>
    <property type="project" value="InterPro"/>
</dbReference>
<reference evidence="3" key="2">
    <citation type="submission" date="2020-05" db="UniProtKB">
        <authorList>
            <consortium name="EnsemblMetazoa"/>
        </authorList>
    </citation>
    <scope>IDENTIFICATION</scope>
</reference>
<dbReference type="VEuPathDB" id="VectorBase:ASIC000731"/>
<dbReference type="EMBL" id="KE524159">
    <property type="protein sequence ID" value="KFB34957.1"/>
    <property type="molecule type" value="Genomic_DNA"/>
</dbReference>
<dbReference type="PANTHER" id="PTHR11792:SF18">
    <property type="entry name" value="FI20035P1"/>
    <property type="match status" value="1"/>
</dbReference>
<dbReference type="GO" id="GO:0001664">
    <property type="term" value="F:G protein-coupled receptor binding"/>
    <property type="evidence" value="ECO:0007669"/>
    <property type="project" value="TreeGrafter"/>
</dbReference>
<dbReference type="InterPro" id="IPR000698">
    <property type="entry name" value="Arrestin"/>
</dbReference>
<sequence>MGPTPVPAIMITRRNYARYNNRYGREDEEVMGLKFCNEAVIALQQFWPRPVSSEAETLTPLQEALLERLGKNAIPFALEIGTLAPPSVQLLPAKRYTGAPIGTSYDVRVYTGKCTDIRLR</sequence>
<evidence type="ECO:0000313" key="3">
    <source>
        <dbReference type="EnsemblMetazoa" id="ASIC000731-PA"/>
    </source>
</evidence>
<dbReference type="AlphaFoldDB" id="A0A084VAG3"/>
<dbReference type="VEuPathDB" id="VectorBase:ASIS010428"/>
<dbReference type="EMBL" id="ATLV01003728">
    <property type="status" value="NOT_ANNOTATED_CDS"/>
    <property type="molecule type" value="Genomic_DNA"/>
</dbReference>
<dbReference type="OrthoDB" id="6500995at2759"/>
<dbReference type="PANTHER" id="PTHR11792">
    <property type="entry name" value="ARRESTIN"/>
    <property type="match status" value="1"/>
</dbReference>
<evidence type="ECO:0000313" key="2">
    <source>
        <dbReference type="EMBL" id="KFB34957.1"/>
    </source>
</evidence>
<dbReference type="GO" id="GO:0002031">
    <property type="term" value="P:G protein-coupled receptor internalization"/>
    <property type="evidence" value="ECO:0007669"/>
    <property type="project" value="TreeGrafter"/>
</dbReference>
<dbReference type="SUPFAM" id="SSF81296">
    <property type="entry name" value="E set domains"/>
    <property type="match status" value="1"/>
</dbReference>
<evidence type="ECO:0000256" key="1">
    <source>
        <dbReference type="ARBA" id="ARBA00005298"/>
    </source>
</evidence>
<gene>
    <name evidence="2" type="ORF">ZHAS_00000731</name>
</gene>
<evidence type="ECO:0000313" key="4">
    <source>
        <dbReference type="Proteomes" id="UP000030765"/>
    </source>
</evidence>
<dbReference type="Proteomes" id="UP000030765">
    <property type="component" value="Unassembled WGS sequence"/>
</dbReference>
<proteinExistence type="inferred from homology"/>
<organism evidence="2">
    <name type="scientific">Anopheles sinensis</name>
    <name type="common">Mosquito</name>
    <dbReference type="NCBI Taxonomy" id="74873"/>
    <lineage>
        <taxon>Eukaryota</taxon>
        <taxon>Metazoa</taxon>
        <taxon>Ecdysozoa</taxon>
        <taxon>Arthropoda</taxon>
        <taxon>Hexapoda</taxon>
        <taxon>Insecta</taxon>
        <taxon>Pterygota</taxon>
        <taxon>Neoptera</taxon>
        <taxon>Endopterygota</taxon>
        <taxon>Diptera</taxon>
        <taxon>Nematocera</taxon>
        <taxon>Culicoidea</taxon>
        <taxon>Culicidae</taxon>
        <taxon>Anophelinae</taxon>
        <taxon>Anopheles</taxon>
    </lineage>
</organism>
<protein>
    <submittedName>
        <fullName evidence="3">Arrestin_N domain-containing protein</fullName>
    </submittedName>
</protein>
<dbReference type="InterPro" id="IPR014753">
    <property type="entry name" value="Arrestin_N"/>
</dbReference>
<name>A0A084VAG3_ANOSI</name>
<accession>A0A084VAG3</accession>
<dbReference type="EnsemblMetazoa" id="ASIC000731-RA">
    <property type="protein sequence ID" value="ASIC000731-PA"/>
    <property type="gene ID" value="ASIC000731"/>
</dbReference>
<dbReference type="Gene3D" id="2.60.40.840">
    <property type="match status" value="1"/>
</dbReference>
<dbReference type="GO" id="GO:0005737">
    <property type="term" value="C:cytoplasm"/>
    <property type="evidence" value="ECO:0007669"/>
    <property type="project" value="TreeGrafter"/>
</dbReference>
<dbReference type="InterPro" id="IPR014756">
    <property type="entry name" value="Ig_E-set"/>
</dbReference>